<protein>
    <recommendedName>
        <fullName evidence="1">NAD(P)-binding domain-containing protein</fullName>
    </recommendedName>
</protein>
<sequence>MATHKSVLILGAGLIGRHVIDLLLASGLSVTAYVRHTELAATLEALGASTVLGTLEDHDSITAQVAQHNVTINTTSSDDISSVQAILSGIRQRISQGLHSTFIHTSGTGVLVDDAKGRYKSDMVYRDDDPKDIDALPPTAMHRDVDLAIVHAAHEFGEKARIAIIIPPVIYGFNPAHNRLSMAFPRLVRFALKHGYSGHVGEGLNVWGAVHVADLAQAYLTLISGLEALEPSALVANPYFFVDNGHEISWREVAEHVGRILYKMGKISSPDVRTFDPAGYADLFGPMTEKAAGGNARAYGVRLRKMGWEANAKGVWESLEEDEIPYIIAMRDG</sequence>
<dbReference type="SUPFAM" id="SSF51735">
    <property type="entry name" value="NAD(P)-binding Rossmann-fold domains"/>
    <property type="match status" value="1"/>
</dbReference>
<dbReference type="GO" id="GO:0005737">
    <property type="term" value="C:cytoplasm"/>
    <property type="evidence" value="ECO:0007669"/>
    <property type="project" value="TreeGrafter"/>
</dbReference>
<dbReference type="Gene3D" id="3.40.50.720">
    <property type="entry name" value="NAD(P)-binding Rossmann-like Domain"/>
    <property type="match status" value="1"/>
</dbReference>
<dbReference type="STRING" id="1231657.A0A1Y1YUQ7"/>
<evidence type="ECO:0000259" key="1">
    <source>
        <dbReference type="Pfam" id="PF13460"/>
    </source>
</evidence>
<proteinExistence type="predicted"/>
<comment type="caution">
    <text evidence="2">The sequence shown here is derived from an EMBL/GenBank/DDBJ whole genome shotgun (WGS) entry which is preliminary data.</text>
</comment>
<evidence type="ECO:0000313" key="3">
    <source>
        <dbReference type="Proteomes" id="UP000193144"/>
    </source>
</evidence>
<dbReference type="AlphaFoldDB" id="A0A1Y1YUQ7"/>
<dbReference type="EMBL" id="MCFA01000172">
    <property type="protein sequence ID" value="ORY01295.1"/>
    <property type="molecule type" value="Genomic_DNA"/>
</dbReference>
<dbReference type="GO" id="GO:0004029">
    <property type="term" value="F:aldehyde dehydrogenase (NAD+) activity"/>
    <property type="evidence" value="ECO:0007669"/>
    <property type="project" value="TreeGrafter"/>
</dbReference>
<feature type="domain" description="NAD(P)-binding" evidence="1">
    <location>
        <begin position="12"/>
        <end position="80"/>
    </location>
</feature>
<organism evidence="2 3">
    <name type="scientific">Clohesyomyces aquaticus</name>
    <dbReference type="NCBI Taxonomy" id="1231657"/>
    <lineage>
        <taxon>Eukaryota</taxon>
        <taxon>Fungi</taxon>
        <taxon>Dikarya</taxon>
        <taxon>Ascomycota</taxon>
        <taxon>Pezizomycotina</taxon>
        <taxon>Dothideomycetes</taxon>
        <taxon>Pleosporomycetidae</taxon>
        <taxon>Pleosporales</taxon>
        <taxon>Lindgomycetaceae</taxon>
        <taxon>Clohesyomyces</taxon>
    </lineage>
</organism>
<name>A0A1Y1YUQ7_9PLEO</name>
<keyword evidence="3" id="KW-1185">Reference proteome</keyword>
<dbReference type="OrthoDB" id="2130169at2759"/>
<dbReference type="Pfam" id="PF13460">
    <property type="entry name" value="NAD_binding_10"/>
    <property type="match status" value="1"/>
</dbReference>
<dbReference type="InterPro" id="IPR036291">
    <property type="entry name" value="NAD(P)-bd_dom_sf"/>
</dbReference>
<reference evidence="2 3" key="1">
    <citation type="submission" date="2016-07" db="EMBL/GenBank/DDBJ databases">
        <title>Pervasive Adenine N6-methylation of Active Genes in Fungi.</title>
        <authorList>
            <consortium name="DOE Joint Genome Institute"/>
            <person name="Mondo S.J."/>
            <person name="Dannebaum R.O."/>
            <person name="Kuo R.C."/>
            <person name="Labutti K."/>
            <person name="Haridas S."/>
            <person name="Kuo A."/>
            <person name="Salamov A."/>
            <person name="Ahrendt S.R."/>
            <person name="Lipzen A."/>
            <person name="Sullivan W."/>
            <person name="Andreopoulos W.B."/>
            <person name="Clum A."/>
            <person name="Lindquist E."/>
            <person name="Daum C."/>
            <person name="Ramamoorthy G.K."/>
            <person name="Gryganskyi A."/>
            <person name="Culley D."/>
            <person name="Magnuson J.K."/>
            <person name="James T.Y."/>
            <person name="O'Malley M.A."/>
            <person name="Stajich J.E."/>
            <person name="Spatafora J.W."/>
            <person name="Visel A."/>
            <person name="Grigoriev I.V."/>
        </authorList>
    </citation>
    <scope>NUCLEOTIDE SEQUENCE [LARGE SCALE GENOMIC DNA]</scope>
    <source>
        <strain evidence="2 3">CBS 115471</strain>
    </source>
</reference>
<evidence type="ECO:0000313" key="2">
    <source>
        <dbReference type="EMBL" id="ORY01295.1"/>
    </source>
</evidence>
<dbReference type="Proteomes" id="UP000193144">
    <property type="component" value="Unassembled WGS sequence"/>
</dbReference>
<dbReference type="InterPro" id="IPR016040">
    <property type="entry name" value="NAD(P)-bd_dom"/>
</dbReference>
<gene>
    <name evidence="2" type="ORF">BCR34DRAFT_606010</name>
</gene>
<accession>A0A1Y1YUQ7</accession>
<dbReference type="PANTHER" id="PTHR48079">
    <property type="entry name" value="PROTEIN YEEZ"/>
    <property type="match status" value="1"/>
</dbReference>
<dbReference type="InterPro" id="IPR051783">
    <property type="entry name" value="NAD(P)-dependent_oxidoreduct"/>
</dbReference>
<dbReference type="PANTHER" id="PTHR48079:SF6">
    <property type="entry name" value="NAD(P)-BINDING DOMAIN-CONTAINING PROTEIN-RELATED"/>
    <property type="match status" value="1"/>
</dbReference>